<dbReference type="Gene3D" id="3.40.50.720">
    <property type="entry name" value="NAD(P)-binding Rossmann-like Domain"/>
    <property type="match status" value="1"/>
</dbReference>
<dbReference type="Gene3D" id="3.90.25.10">
    <property type="entry name" value="UDP-galactose 4-epimerase, domain 1"/>
    <property type="match status" value="1"/>
</dbReference>
<gene>
    <name evidence="4" type="ORF">COB21_03190</name>
</gene>
<dbReference type="AlphaFoldDB" id="A0A2A4X3X2"/>
<protein>
    <submittedName>
        <fullName evidence="4">Protein CapI</fullName>
    </submittedName>
</protein>
<dbReference type="PRINTS" id="PR01713">
    <property type="entry name" value="NUCEPIMERASE"/>
</dbReference>
<dbReference type="EMBL" id="NVUK01000017">
    <property type="protein sequence ID" value="PCI77382.1"/>
    <property type="molecule type" value="Genomic_DNA"/>
</dbReference>
<organism evidence="4 5">
    <name type="scientific">Aerophobetes bacterium</name>
    <dbReference type="NCBI Taxonomy" id="2030807"/>
    <lineage>
        <taxon>Bacteria</taxon>
        <taxon>Candidatus Aerophobota</taxon>
    </lineage>
</organism>
<evidence type="ECO:0000313" key="5">
    <source>
        <dbReference type="Proteomes" id="UP000218775"/>
    </source>
</evidence>
<evidence type="ECO:0000256" key="2">
    <source>
        <dbReference type="SAM" id="Phobius"/>
    </source>
</evidence>
<dbReference type="SUPFAM" id="SSF51735">
    <property type="entry name" value="NAD(P)-binding Rossmann-fold domains"/>
    <property type="match status" value="1"/>
</dbReference>
<accession>A0A2A4X3X2</accession>
<keyword evidence="1" id="KW-0520">NAD</keyword>
<dbReference type="Proteomes" id="UP000218775">
    <property type="component" value="Unassembled WGS sequence"/>
</dbReference>
<reference evidence="5" key="1">
    <citation type="submission" date="2017-08" db="EMBL/GenBank/DDBJ databases">
        <title>A dynamic microbial community with high functional redundancy inhabits the cold, oxic subseafloor aquifer.</title>
        <authorList>
            <person name="Tully B.J."/>
            <person name="Wheat C.G."/>
            <person name="Glazer B.T."/>
            <person name="Huber J.A."/>
        </authorList>
    </citation>
    <scope>NUCLEOTIDE SEQUENCE [LARGE SCALE GENOMIC DNA]</scope>
</reference>
<name>A0A2A4X3X2_UNCAE</name>
<keyword evidence="2" id="KW-0812">Transmembrane</keyword>
<keyword evidence="2" id="KW-1133">Transmembrane helix</keyword>
<feature type="transmembrane region" description="Helical" evidence="2">
    <location>
        <begin position="7"/>
        <end position="26"/>
    </location>
</feature>
<dbReference type="PANTHER" id="PTHR43574">
    <property type="entry name" value="EPIMERASE-RELATED"/>
    <property type="match status" value="1"/>
</dbReference>
<evidence type="ECO:0000256" key="1">
    <source>
        <dbReference type="ARBA" id="ARBA00023027"/>
    </source>
</evidence>
<comment type="caution">
    <text evidence="4">The sequence shown here is derived from an EMBL/GenBank/DDBJ whole genome shotgun (WGS) entry which is preliminary data.</text>
</comment>
<evidence type="ECO:0000259" key="3">
    <source>
        <dbReference type="Pfam" id="PF16363"/>
    </source>
</evidence>
<evidence type="ECO:0000313" key="4">
    <source>
        <dbReference type="EMBL" id="PCI77382.1"/>
    </source>
</evidence>
<dbReference type="InterPro" id="IPR036291">
    <property type="entry name" value="NAD(P)-bd_dom_sf"/>
</dbReference>
<dbReference type="InterPro" id="IPR016040">
    <property type="entry name" value="NAD(P)-bd_dom"/>
</dbReference>
<keyword evidence="2" id="KW-0472">Membrane</keyword>
<feature type="domain" description="NAD(P)-binding" evidence="3">
    <location>
        <begin position="9"/>
        <end position="311"/>
    </location>
</feature>
<dbReference type="Pfam" id="PF16363">
    <property type="entry name" value="GDP_Man_Dehyd"/>
    <property type="match status" value="1"/>
</dbReference>
<sequence length="327" mass="36902">MSQSTKTIFITGVAGFIGYFTALRLLKEGYRVVGIDNMNTYYAPELKALRREKLIEAGLEFHLGDIKDASVLKSIFHMQHFDTVIHLAAQAGVRHSTNNPIQFVEDNIYGLVNVLECVREYPCKLLFASSSSVYGKNKDFPYKESDSVDNPASFYAATKSAGELLAKSYHNLHGIAMYGLRFFTVYGPMGRPDMAYFSFAEKMMKGEPIEVFNYGNMERDFTYIDDIVEGIIAGVKAIKEGEFELFNLGGDHTYKIGDLIHHLEENLGKKAQVIMRPTPLGDVEKTCGDITKASIAFDYRPQIELKEGIEKFCAWYQSWIKAHAHHV</sequence>
<proteinExistence type="predicted"/>